<dbReference type="GO" id="GO:0005697">
    <property type="term" value="C:telomerase holoenzyme complex"/>
    <property type="evidence" value="ECO:0007669"/>
    <property type="project" value="TreeGrafter"/>
</dbReference>
<feature type="domain" description="DNA/RNA-binding" evidence="3">
    <location>
        <begin position="206"/>
        <end position="540"/>
    </location>
</feature>
<keyword evidence="6" id="KW-1185">Reference proteome</keyword>
<feature type="region of interest" description="Disordered" evidence="2">
    <location>
        <begin position="149"/>
        <end position="169"/>
    </location>
</feature>
<dbReference type="Pfam" id="PF10373">
    <property type="entry name" value="EST1_DNA_bind"/>
    <property type="match status" value="1"/>
</dbReference>
<feature type="region of interest" description="Disordered" evidence="2">
    <location>
        <begin position="826"/>
        <end position="849"/>
    </location>
</feature>
<dbReference type="FunFam" id="1.25.40.10:FF:000225">
    <property type="entry name" value="Protein SMG7"/>
    <property type="match status" value="1"/>
</dbReference>
<dbReference type="EMBL" id="PNBA02000009">
    <property type="protein sequence ID" value="KAG6413687.1"/>
    <property type="molecule type" value="Genomic_DNA"/>
</dbReference>
<feature type="domain" description="Telomerase activating protein Est1-like N-terminal" evidence="4">
    <location>
        <begin position="69"/>
        <end position="193"/>
    </location>
</feature>
<dbReference type="GO" id="GO:0042162">
    <property type="term" value="F:telomeric DNA binding"/>
    <property type="evidence" value="ECO:0007669"/>
    <property type="project" value="TreeGrafter"/>
</dbReference>
<dbReference type="InterPro" id="IPR045153">
    <property type="entry name" value="Est1/Ebs1-like"/>
</dbReference>
<evidence type="ECO:0000256" key="2">
    <source>
        <dbReference type="SAM" id="MobiDB-lite"/>
    </source>
</evidence>
<dbReference type="Gene3D" id="1.25.40.10">
    <property type="entry name" value="Tetratricopeptide repeat domain"/>
    <property type="match status" value="1"/>
</dbReference>
<evidence type="ECO:0008006" key="7">
    <source>
        <dbReference type="Google" id="ProtNLM"/>
    </source>
</evidence>
<evidence type="ECO:0000259" key="3">
    <source>
        <dbReference type="Pfam" id="PF10373"/>
    </source>
</evidence>
<evidence type="ECO:0000313" key="5">
    <source>
        <dbReference type="EMBL" id="KAG6413687.1"/>
    </source>
</evidence>
<dbReference type="InterPro" id="IPR019458">
    <property type="entry name" value="Est1-like_N"/>
</dbReference>
<sequence length="1072" mass="118363">MTLLMDNAKENPSRERVQQLFNKNVELENKRRKAAQARIPSDPNTWQNMRENYEAILLEDHAFSEQHDIEYALWQLHYRRIEELRALFAAAASAGSPAPQNGKGTLRAVPDRLTKIRTQFKTFLSEATGFYHDLMLKIRSKYGLPLGHSSDDPENQIPVSKDGNKSPEGKKGLMSCHRCLIYLGDLARYKSLYGEWDSKARDFAAASSYYLQASSIWPSSGNPHHQLAILAGYSNDELLSIYRYFRSLAVDIPFVTARDNLIIAFEKNRQNYSQILGDGKAPSVKMSPARLPGKGKGKGEPRPALKENKPVASAMKERAPNKSELFKAFITKFVRLNGILFTRTSLEIFPEAFSMVKSDLLELLSSGADDELNFGSDAAECRLAIIRMIAVLIFTVHNVSREGENQSYADILQRTVLLQNAFTAAFEFVGSILERCSHLTDPSLSYLLPGIMVFVEWLACRQDFAVGSELEEKQVKARSFFWNKCIIFLNKLLSSGLVSINEDEDETCFSNMSKYDESETANCLALPEDFELRGFHPLLPAQLILDFSRKHLFGGDGGSKERIARVKRIIAAGKALANVVRVGPDGVYFDDQMKKFVFGVESQISDDLSLPSHLEPNVNVNSLDISSKGRMALAALPKIVVGAEADDEDDEVIVFKPPTTERHMDEFSLKLTSPGISASVGEASKVDFGNEKGSPSAVQDGFLLQSAVTAGMKSSAPGFNTVANGTTQYPQPIQPSTSMWSANHSPIANGFSQMNLMENGVKSDLQDKFGLYQHAPVSLPYPQFINAGPSNYYPVMNPQASVPSKFDSILTSGSFVDGLSAKPSLVMPTGSKKNPVSRPVRHIGPPPGFGSVPSKVVDEALFNSMPQNEISIPQTDDYSWLDGYQLSSSNQGVGLSNSGNHVVPAFPSVSNINGLMGTANFPFPGKQVPIQVLSNNQKGWQDHPFSEHMLHYEEQQKEFQKGNQQLGLPQQQYQGQSLWESRFFAPAFQELVSSLADGLNGAYNSVSNARGNRISLNAFSGRIIWISLQGYLDCGGWPGWEFVEVLANPFTFVAGEVLSSEAFRVVSAMMKV</sequence>
<gene>
    <name evidence="5" type="ORF">SASPL_126401</name>
</gene>
<feature type="region of interest" description="Disordered" evidence="2">
    <location>
        <begin position="281"/>
        <end position="316"/>
    </location>
</feature>
<protein>
    <recommendedName>
        <fullName evidence="7">Protein SMG7</fullName>
    </recommendedName>
</protein>
<reference evidence="5" key="1">
    <citation type="submission" date="2018-01" db="EMBL/GenBank/DDBJ databases">
        <authorList>
            <person name="Mao J.F."/>
        </authorList>
    </citation>
    <scope>NUCLEOTIDE SEQUENCE</scope>
    <source>
        <strain evidence="5">Huo1</strain>
        <tissue evidence="5">Leaf</tissue>
    </source>
</reference>
<organism evidence="5">
    <name type="scientific">Salvia splendens</name>
    <name type="common">Scarlet sage</name>
    <dbReference type="NCBI Taxonomy" id="180675"/>
    <lineage>
        <taxon>Eukaryota</taxon>
        <taxon>Viridiplantae</taxon>
        <taxon>Streptophyta</taxon>
        <taxon>Embryophyta</taxon>
        <taxon>Tracheophyta</taxon>
        <taxon>Spermatophyta</taxon>
        <taxon>Magnoliopsida</taxon>
        <taxon>eudicotyledons</taxon>
        <taxon>Gunneridae</taxon>
        <taxon>Pentapetalae</taxon>
        <taxon>asterids</taxon>
        <taxon>lamiids</taxon>
        <taxon>Lamiales</taxon>
        <taxon>Lamiaceae</taxon>
        <taxon>Nepetoideae</taxon>
        <taxon>Mentheae</taxon>
        <taxon>Salviinae</taxon>
        <taxon>Salvia</taxon>
        <taxon>Salvia subgen. Calosphace</taxon>
        <taxon>core Calosphace</taxon>
    </lineage>
</organism>
<dbReference type="PANTHER" id="PTHR15696:SF25">
    <property type="entry name" value="OS08G0305300 PROTEIN"/>
    <property type="match status" value="1"/>
</dbReference>
<proteinExistence type="predicted"/>
<dbReference type="Pfam" id="PF10374">
    <property type="entry name" value="EST1"/>
    <property type="match status" value="1"/>
</dbReference>
<dbReference type="AlphaFoldDB" id="A0A8X8ZPZ9"/>
<evidence type="ECO:0000256" key="1">
    <source>
        <dbReference type="ARBA" id="ARBA00022737"/>
    </source>
</evidence>
<name>A0A8X8ZPZ9_SALSN</name>
<comment type="caution">
    <text evidence="5">The sequence shown here is derived from an EMBL/GenBank/DDBJ whole genome shotgun (WGS) entry which is preliminary data.</text>
</comment>
<dbReference type="Proteomes" id="UP000298416">
    <property type="component" value="Unassembled WGS sequence"/>
</dbReference>
<keyword evidence="1" id="KW-0677">Repeat</keyword>
<accession>A0A8X8ZPZ9</accession>
<reference evidence="5" key="2">
    <citation type="submission" date="2020-08" db="EMBL/GenBank/DDBJ databases">
        <title>Plant Genome Project.</title>
        <authorList>
            <person name="Zhang R.-G."/>
        </authorList>
    </citation>
    <scope>NUCLEOTIDE SEQUENCE</scope>
    <source>
        <strain evidence="5">Huo1</strain>
        <tissue evidence="5">Leaf</tissue>
    </source>
</reference>
<evidence type="ECO:0000259" key="4">
    <source>
        <dbReference type="Pfam" id="PF10374"/>
    </source>
</evidence>
<dbReference type="InterPro" id="IPR018834">
    <property type="entry name" value="DNA/RNA-bd_Est1-type"/>
</dbReference>
<dbReference type="InterPro" id="IPR011990">
    <property type="entry name" value="TPR-like_helical_dom_sf"/>
</dbReference>
<dbReference type="GO" id="GO:0070034">
    <property type="term" value="F:telomerase RNA binding"/>
    <property type="evidence" value="ECO:0007669"/>
    <property type="project" value="TreeGrafter"/>
</dbReference>
<dbReference type="GO" id="GO:0000184">
    <property type="term" value="P:nuclear-transcribed mRNA catabolic process, nonsense-mediated decay"/>
    <property type="evidence" value="ECO:0007669"/>
    <property type="project" value="TreeGrafter"/>
</dbReference>
<evidence type="ECO:0000313" key="6">
    <source>
        <dbReference type="Proteomes" id="UP000298416"/>
    </source>
</evidence>
<dbReference type="SUPFAM" id="SSF48452">
    <property type="entry name" value="TPR-like"/>
    <property type="match status" value="1"/>
</dbReference>
<feature type="compositionally biased region" description="Basic and acidic residues" evidence="2">
    <location>
        <begin position="297"/>
        <end position="316"/>
    </location>
</feature>
<dbReference type="PANTHER" id="PTHR15696">
    <property type="entry name" value="SMG-7 SUPPRESSOR WITH MORPHOLOGICAL EFFECT ON GENITALIA PROTEIN 7"/>
    <property type="match status" value="1"/>
</dbReference>